<protein>
    <submittedName>
        <fullName evidence="1">Uncharacterized protein</fullName>
    </submittedName>
</protein>
<dbReference type="EMBL" id="MTKT01004810">
    <property type="protein sequence ID" value="OWM69938.1"/>
    <property type="molecule type" value="Genomic_DNA"/>
</dbReference>
<comment type="caution">
    <text evidence="1">The sequence shown here is derived from an EMBL/GenBank/DDBJ whole genome shotgun (WGS) entry which is preliminary data.</text>
</comment>
<reference evidence="2" key="1">
    <citation type="journal article" date="2017" name="Plant J.">
        <title>The pomegranate (Punica granatum L.) genome and the genomics of punicalagin biosynthesis.</title>
        <authorList>
            <person name="Qin G."/>
            <person name="Xu C."/>
            <person name="Ming R."/>
            <person name="Tang H."/>
            <person name="Guyot R."/>
            <person name="Kramer E.M."/>
            <person name="Hu Y."/>
            <person name="Yi X."/>
            <person name="Qi Y."/>
            <person name="Xu X."/>
            <person name="Gao Z."/>
            <person name="Pan H."/>
            <person name="Jian J."/>
            <person name="Tian Y."/>
            <person name="Yue Z."/>
            <person name="Xu Y."/>
        </authorList>
    </citation>
    <scope>NUCLEOTIDE SEQUENCE [LARGE SCALE GENOMIC DNA]</scope>
    <source>
        <strain evidence="2">cv. Dabenzi</strain>
    </source>
</reference>
<name>A0A218WBV2_PUNGR</name>
<dbReference type="Proteomes" id="UP000197138">
    <property type="component" value="Unassembled WGS sequence"/>
</dbReference>
<evidence type="ECO:0000313" key="2">
    <source>
        <dbReference type="Proteomes" id="UP000197138"/>
    </source>
</evidence>
<dbReference type="AlphaFoldDB" id="A0A218WBV2"/>
<proteinExistence type="predicted"/>
<evidence type="ECO:0000313" key="1">
    <source>
        <dbReference type="EMBL" id="OWM69938.1"/>
    </source>
</evidence>
<gene>
    <name evidence="1" type="ORF">CDL15_Pgr025787</name>
</gene>
<organism evidence="1 2">
    <name type="scientific">Punica granatum</name>
    <name type="common">Pomegranate</name>
    <dbReference type="NCBI Taxonomy" id="22663"/>
    <lineage>
        <taxon>Eukaryota</taxon>
        <taxon>Viridiplantae</taxon>
        <taxon>Streptophyta</taxon>
        <taxon>Embryophyta</taxon>
        <taxon>Tracheophyta</taxon>
        <taxon>Spermatophyta</taxon>
        <taxon>Magnoliopsida</taxon>
        <taxon>eudicotyledons</taxon>
        <taxon>Gunneridae</taxon>
        <taxon>Pentapetalae</taxon>
        <taxon>rosids</taxon>
        <taxon>malvids</taxon>
        <taxon>Myrtales</taxon>
        <taxon>Lythraceae</taxon>
        <taxon>Punica</taxon>
    </lineage>
</organism>
<accession>A0A218WBV2</accession>
<sequence length="98" mass="11160">MLYSRTLDVYYLSSSFPFGAVEEEEDEEVEEEAQKDEAEIQVVSFLLLAATNRGQWFGLHRMENCGDSGLLSSYIVDNCYGLDFEDGITGGWTWFLKP</sequence>